<accession>A0A2Z4JRX2</accession>
<dbReference type="EMBL" id="CP030085">
    <property type="protein sequence ID" value="AWW49506.1"/>
    <property type="molecule type" value="Genomic_DNA"/>
</dbReference>
<dbReference type="GO" id="GO:0044781">
    <property type="term" value="P:bacterial-type flagellum organization"/>
    <property type="evidence" value="ECO:0007669"/>
    <property type="project" value="UniProtKB-KW"/>
</dbReference>
<name>A0A2Z4JRX2_9BURK</name>
<sequence>MDKQGFHTIKAIAFTSQNLMPNSDMLSLYEAVTEISQQMLQAARQKDWDGYGKLEILCQGYIHQIPVHGEQAPLTPEALERKIACLKTILSNDKEIMDLMQPWMLRLSDIMSGQSFKK</sequence>
<keyword evidence="6" id="KW-0966">Cell projection</keyword>
<evidence type="ECO:0000256" key="3">
    <source>
        <dbReference type="ARBA" id="ARBA00022795"/>
    </source>
</evidence>
<dbReference type="Proteomes" id="UP000248592">
    <property type="component" value="Chromosome"/>
</dbReference>
<reference evidence="7" key="1">
    <citation type="submission" date="2018-06" db="EMBL/GenBank/DDBJ databases">
        <title>Description of a new Polynucleobacter species.</title>
        <authorList>
            <person name="Hahn M.W."/>
        </authorList>
    </citation>
    <scope>NUCLEOTIDE SEQUENCE [LARGE SCALE GENOMIC DNA]</scope>
    <source>
        <strain evidence="7">MG-25-Pas1-D2</strain>
    </source>
</reference>
<evidence type="ECO:0000256" key="1">
    <source>
        <dbReference type="ARBA" id="ARBA00004514"/>
    </source>
</evidence>
<dbReference type="AlphaFoldDB" id="A0A2Z4JRX2"/>
<keyword evidence="6" id="KW-0282">Flagellum</keyword>
<evidence type="ECO:0000313" key="7">
    <source>
        <dbReference type="Proteomes" id="UP000248592"/>
    </source>
</evidence>
<dbReference type="InterPro" id="IPR008622">
    <property type="entry name" value="FliT"/>
</dbReference>
<evidence type="ECO:0000256" key="5">
    <source>
        <dbReference type="ARBA" id="ARBA00093797"/>
    </source>
</evidence>
<evidence type="ECO:0000256" key="2">
    <source>
        <dbReference type="ARBA" id="ARBA00022490"/>
    </source>
</evidence>
<organism evidence="6 7">
    <name type="scientific">Polynucleobacter paneuropaeus</name>
    <dbReference type="NCBI Taxonomy" id="2527775"/>
    <lineage>
        <taxon>Bacteria</taxon>
        <taxon>Pseudomonadati</taxon>
        <taxon>Pseudomonadota</taxon>
        <taxon>Betaproteobacteria</taxon>
        <taxon>Burkholderiales</taxon>
        <taxon>Burkholderiaceae</taxon>
        <taxon>Polynucleobacter</taxon>
    </lineage>
</organism>
<evidence type="ECO:0000313" key="6">
    <source>
        <dbReference type="EMBL" id="AWW49506.1"/>
    </source>
</evidence>
<proteinExistence type="predicted"/>
<keyword evidence="2" id="KW-0963">Cytoplasm</keyword>
<keyword evidence="3" id="KW-1005">Bacterial flagellum biogenesis</keyword>
<comment type="subcellular location">
    <subcellularLocation>
        <location evidence="1">Cytoplasm</location>
        <location evidence="1">Cytosol</location>
    </subcellularLocation>
</comment>
<gene>
    <name evidence="6" type="ORF">Pas1_03375</name>
</gene>
<dbReference type="Gene3D" id="1.20.58.380">
    <property type="entry name" value="Flagellar protein flit"/>
    <property type="match status" value="1"/>
</dbReference>
<protein>
    <recommendedName>
        <fullName evidence="5">Flagellar protein FliT</fullName>
    </recommendedName>
</protein>
<dbReference type="Pfam" id="PF05400">
    <property type="entry name" value="FliT"/>
    <property type="match status" value="1"/>
</dbReference>
<keyword evidence="4" id="KW-0143">Chaperone</keyword>
<keyword evidence="6" id="KW-0969">Cilium</keyword>
<dbReference type="RefSeq" id="WP_112294492.1">
    <property type="nucleotide sequence ID" value="NZ_CBCSBS010000001.1"/>
</dbReference>
<evidence type="ECO:0000256" key="4">
    <source>
        <dbReference type="ARBA" id="ARBA00023186"/>
    </source>
</evidence>